<feature type="region of interest" description="Disordered" evidence="7">
    <location>
        <begin position="385"/>
        <end position="418"/>
    </location>
</feature>
<evidence type="ECO:0000256" key="2">
    <source>
        <dbReference type="ARBA" id="ARBA00022527"/>
    </source>
</evidence>
<dbReference type="InterPro" id="IPR011009">
    <property type="entry name" value="Kinase-like_dom_sf"/>
</dbReference>
<dbReference type="Gene3D" id="3.30.200.20">
    <property type="entry name" value="Phosphorylase Kinase, domain 1"/>
    <property type="match status" value="1"/>
</dbReference>
<accession>A0A3P3VNA1</accession>
<dbReference type="Pfam" id="PF00069">
    <property type="entry name" value="Pkinase"/>
    <property type="match status" value="1"/>
</dbReference>
<dbReference type="GO" id="GO:0004674">
    <property type="term" value="F:protein serine/threonine kinase activity"/>
    <property type="evidence" value="ECO:0007669"/>
    <property type="project" value="UniProtKB-KW"/>
</dbReference>
<organism evidence="9 10">
    <name type="scientific">Aestuariirhabdus litorea</name>
    <dbReference type="NCBI Taxonomy" id="2528527"/>
    <lineage>
        <taxon>Bacteria</taxon>
        <taxon>Pseudomonadati</taxon>
        <taxon>Pseudomonadota</taxon>
        <taxon>Gammaproteobacteria</taxon>
        <taxon>Oceanospirillales</taxon>
        <taxon>Aestuariirhabdaceae</taxon>
        <taxon>Aestuariirhabdus</taxon>
    </lineage>
</organism>
<dbReference type="InterPro" id="IPR016187">
    <property type="entry name" value="CTDL_fold"/>
</dbReference>
<dbReference type="InterPro" id="IPR042095">
    <property type="entry name" value="SUMF_sf"/>
</dbReference>
<evidence type="ECO:0000313" key="9">
    <source>
        <dbReference type="EMBL" id="RRJ83904.1"/>
    </source>
</evidence>
<dbReference type="GO" id="GO:0005524">
    <property type="term" value="F:ATP binding"/>
    <property type="evidence" value="ECO:0007669"/>
    <property type="project" value="UniProtKB-KW"/>
</dbReference>
<evidence type="ECO:0000256" key="4">
    <source>
        <dbReference type="ARBA" id="ARBA00022741"/>
    </source>
</evidence>
<dbReference type="CDD" id="cd14014">
    <property type="entry name" value="STKc_PknB_like"/>
    <property type="match status" value="1"/>
</dbReference>
<keyword evidence="4" id="KW-0547">Nucleotide-binding</keyword>
<keyword evidence="2 9" id="KW-0723">Serine/threonine-protein kinase</keyword>
<dbReference type="PROSITE" id="PS00108">
    <property type="entry name" value="PROTEIN_KINASE_ST"/>
    <property type="match status" value="1"/>
</dbReference>
<evidence type="ECO:0000256" key="3">
    <source>
        <dbReference type="ARBA" id="ARBA00022679"/>
    </source>
</evidence>
<dbReference type="SUPFAM" id="SSF56436">
    <property type="entry name" value="C-type lectin-like"/>
    <property type="match status" value="1"/>
</dbReference>
<dbReference type="InterPro" id="IPR005532">
    <property type="entry name" value="SUMF_dom"/>
</dbReference>
<gene>
    <name evidence="9" type="ORF">D0544_01935</name>
</gene>
<evidence type="ECO:0000256" key="5">
    <source>
        <dbReference type="ARBA" id="ARBA00022777"/>
    </source>
</evidence>
<feature type="domain" description="Protein kinase" evidence="8">
    <location>
        <begin position="16"/>
        <end position="269"/>
    </location>
</feature>
<dbReference type="InterPro" id="IPR008271">
    <property type="entry name" value="Ser/Thr_kinase_AS"/>
</dbReference>
<dbReference type="PANTHER" id="PTHR43289:SF6">
    <property type="entry name" value="SERINE_THREONINE-PROTEIN KINASE NEKL-3"/>
    <property type="match status" value="1"/>
</dbReference>
<dbReference type="AlphaFoldDB" id="A0A3P3VNA1"/>
<name>A0A3P3VNA1_9GAMM</name>
<keyword evidence="6" id="KW-0067">ATP-binding</keyword>
<sequence>METLLNGEKELRIPGYRILREINRGGMSTVYLAIQESFGREVALKVMSPALASDPSFGERFLREANIVGRLSHPHIISVYDVGVYDQLYYIAMDYCPGQSLQQLIHSGLTQERALEILRQVAHALDFAHEKGFVHRDVKSENILFRQDGSAVLTDFGIAKALDAPVDVTSAGSIVGTPHYMSPEQAKGHNLDGRADLYSLGIVFYEMLMGKVPYTGDSAVAIGIKHVSQPVPVLAPRYQRFQPMLRRMLAKNVSERYQRGAEVVNDIAMLEGSTPPYELPRRNSRISGFFDQLTGKRKMVANQESFGYEIETRTGSQPAGLDPGEEAATDIRPGSDTLIRAAAPQRRRRWILLLLLLTPPLLYWAPLPWEQWRQQALQAMNLAPPPVPEEAPPAPPVSRGEPPAESAAVTITQTTPPPPRFALRVQTEPADALVVLLGYPEPYRPGILLAEGEYQVQVARPGYTTALDTLRIDGSSLEHRVSLQPVTFRLSIQPTPADSRVRILNIKPRYRDNMALEPGRYLVEVSREGYQPFKEWVELDNRDKSIDINLRPTPKAGFVFSNHLQDGSSGPSMVIVPAGSFLMGSSASEDEQPRHRVRITKAFAISRHEITFTQYDKFTRATGRKQASDSRWGRGDRPAINLSWEDAQAYVNWLTRVTGKPYRLPTEAEWEYAARAGSTKAYWWGDTMSEKRANCGEGCDNLLNSLFGRKRTQPVGEYKANGFGLYDTQGNVAEWVEDCYANDYSRTPNDGSALQFNFCNRRVARGGSFESKASRVTASARDAFKPEHAASSIGLRVVVELD</sequence>
<evidence type="ECO:0000259" key="8">
    <source>
        <dbReference type="PROSITE" id="PS50011"/>
    </source>
</evidence>
<dbReference type="PANTHER" id="PTHR43289">
    <property type="entry name" value="MITOGEN-ACTIVATED PROTEIN KINASE KINASE KINASE 20-RELATED"/>
    <property type="match status" value="1"/>
</dbReference>
<evidence type="ECO:0000256" key="6">
    <source>
        <dbReference type="ARBA" id="ARBA00022840"/>
    </source>
</evidence>
<dbReference type="Gene3D" id="1.10.510.10">
    <property type="entry name" value="Transferase(Phosphotransferase) domain 1"/>
    <property type="match status" value="1"/>
</dbReference>
<evidence type="ECO:0000256" key="7">
    <source>
        <dbReference type="SAM" id="MobiDB-lite"/>
    </source>
</evidence>
<keyword evidence="3" id="KW-0808">Transferase</keyword>
<keyword evidence="10" id="KW-1185">Reference proteome</keyword>
<dbReference type="Gene3D" id="3.90.1580.10">
    <property type="entry name" value="paralog of FGE (formylglycine-generating enzyme)"/>
    <property type="match status" value="1"/>
</dbReference>
<dbReference type="Pfam" id="PF03781">
    <property type="entry name" value="FGE-sulfatase"/>
    <property type="match status" value="1"/>
</dbReference>
<protein>
    <recommendedName>
        <fullName evidence="1">non-specific serine/threonine protein kinase</fullName>
        <ecNumber evidence="1">2.7.11.1</ecNumber>
    </recommendedName>
</protein>
<dbReference type="FunFam" id="1.10.510.10:FF:000021">
    <property type="entry name" value="Serine/threonine protein kinase"/>
    <property type="match status" value="1"/>
</dbReference>
<dbReference type="PROSITE" id="PS50011">
    <property type="entry name" value="PROTEIN_KINASE_DOM"/>
    <property type="match status" value="1"/>
</dbReference>
<dbReference type="EMBL" id="QWEZ01000001">
    <property type="protein sequence ID" value="RRJ83904.1"/>
    <property type="molecule type" value="Genomic_DNA"/>
</dbReference>
<keyword evidence="5 9" id="KW-0418">Kinase</keyword>
<evidence type="ECO:0000313" key="10">
    <source>
        <dbReference type="Proteomes" id="UP000280792"/>
    </source>
</evidence>
<reference evidence="9 10" key="1">
    <citation type="submission" date="2018-08" db="EMBL/GenBank/DDBJ databases">
        <authorList>
            <person name="Khan S.A."/>
        </authorList>
    </citation>
    <scope>NUCLEOTIDE SEQUENCE [LARGE SCALE GENOMIC DNA]</scope>
    <source>
        <strain evidence="9 10">GTF-13</strain>
    </source>
</reference>
<reference evidence="9 10" key="2">
    <citation type="submission" date="2018-12" db="EMBL/GenBank/DDBJ databases">
        <title>Simiduia agarivorans gen. nov., sp. nov., a marine, agarolytic bacterium isolated from shallow coastal water from Keelung, Taiwan.</title>
        <authorList>
            <person name="Shieh W.Y."/>
        </authorList>
    </citation>
    <scope>NUCLEOTIDE SEQUENCE [LARGE SCALE GENOMIC DNA]</scope>
    <source>
        <strain evidence="9 10">GTF-13</strain>
    </source>
</reference>
<feature type="compositionally biased region" description="Pro residues" evidence="7">
    <location>
        <begin position="385"/>
        <end position="396"/>
    </location>
</feature>
<dbReference type="SUPFAM" id="SSF56112">
    <property type="entry name" value="Protein kinase-like (PK-like)"/>
    <property type="match status" value="1"/>
</dbReference>
<dbReference type="InterPro" id="IPR000719">
    <property type="entry name" value="Prot_kinase_dom"/>
</dbReference>
<dbReference type="RefSeq" id="WP_125014325.1">
    <property type="nucleotide sequence ID" value="NZ_QWEZ01000001.1"/>
</dbReference>
<evidence type="ECO:0000256" key="1">
    <source>
        <dbReference type="ARBA" id="ARBA00012513"/>
    </source>
</evidence>
<proteinExistence type="predicted"/>
<dbReference type="EC" id="2.7.11.1" evidence="1"/>
<dbReference type="SMART" id="SM00220">
    <property type="entry name" value="S_TKc"/>
    <property type="match status" value="1"/>
</dbReference>
<dbReference type="Proteomes" id="UP000280792">
    <property type="component" value="Unassembled WGS sequence"/>
</dbReference>
<comment type="caution">
    <text evidence="9">The sequence shown here is derived from an EMBL/GenBank/DDBJ whole genome shotgun (WGS) entry which is preliminary data.</text>
</comment>